<proteinExistence type="predicted"/>
<keyword evidence="3" id="KW-1185">Reference proteome</keyword>
<accession>A0A939DD10</accession>
<feature type="transmembrane region" description="Helical" evidence="1">
    <location>
        <begin position="263"/>
        <end position="287"/>
    </location>
</feature>
<feature type="transmembrane region" description="Helical" evidence="1">
    <location>
        <begin position="203"/>
        <end position="221"/>
    </location>
</feature>
<organism evidence="2 3">
    <name type="scientific">Parahaliea mediterranea</name>
    <dbReference type="NCBI Taxonomy" id="651086"/>
    <lineage>
        <taxon>Bacteria</taxon>
        <taxon>Pseudomonadati</taxon>
        <taxon>Pseudomonadota</taxon>
        <taxon>Gammaproteobacteria</taxon>
        <taxon>Cellvibrionales</taxon>
        <taxon>Halieaceae</taxon>
        <taxon>Parahaliea</taxon>
    </lineage>
</organism>
<feature type="transmembrane region" description="Helical" evidence="1">
    <location>
        <begin position="227"/>
        <end position="251"/>
    </location>
</feature>
<name>A0A939DD10_9GAMM</name>
<comment type="caution">
    <text evidence="2">The sequence shown here is derived from an EMBL/GenBank/DDBJ whole genome shotgun (WGS) entry which is preliminary data.</text>
</comment>
<dbReference type="InterPro" id="IPR022134">
    <property type="entry name" value="DUF3667"/>
</dbReference>
<sequence>MSAERLCRNCQAPLRGEYCYRCGQREGRRDLVFSEAVGEAVGDLFNWDSRFWRTLLPLLFRPGFLTAEFIAGRRARYVPPFRIYLIISFVLFLVLSLNASSEFEIAVDDDGAPQAREPATGAADPATQSLDLGLDPNDPGTPAWLTSLGKRLETNAGRVSEDPRLFLDELLEHLPQTMFVMLPLFALLLLFCYALSPFHYIQHLVFGLHYHSFVYLLYLLVGALEQFGLHASTPAMLALLAYLPLALRRAYGSGIGGAIAKSLVIYLVYGLLLLFGLVLVSVAVVALM</sequence>
<keyword evidence="1" id="KW-0812">Transmembrane</keyword>
<reference evidence="2" key="1">
    <citation type="submission" date="2021-02" db="EMBL/GenBank/DDBJ databases">
        <title>PHA producing bacteria isolated from coastal sediment in Guangdong, Shenzhen.</title>
        <authorList>
            <person name="Zheng W."/>
            <person name="Yu S."/>
            <person name="Huang Y."/>
        </authorList>
    </citation>
    <scope>NUCLEOTIDE SEQUENCE</scope>
    <source>
        <strain evidence="2">TN14-10</strain>
    </source>
</reference>
<dbReference type="Proteomes" id="UP000664303">
    <property type="component" value="Unassembled WGS sequence"/>
</dbReference>
<feature type="transmembrane region" description="Helical" evidence="1">
    <location>
        <begin position="177"/>
        <end position="196"/>
    </location>
</feature>
<protein>
    <submittedName>
        <fullName evidence="2">DUF3667 domain-containing protein</fullName>
    </submittedName>
</protein>
<dbReference type="AlphaFoldDB" id="A0A939DD10"/>
<gene>
    <name evidence="2" type="ORF">JYP50_05180</name>
</gene>
<dbReference type="Pfam" id="PF12412">
    <property type="entry name" value="DUF3667"/>
    <property type="match status" value="1"/>
</dbReference>
<keyword evidence="1" id="KW-0472">Membrane</keyword>
<feature type="transmembrane region" description="Helical" evidence="1">
    <location>
        <begin position="83"/>
        <end position="101"/>
    </location>
</feature>
<dbReference type="RefSeq" id="WP_206559422.1">
    <property type="nucleotide sequence ID" value="NZ_JAFKCZ010000004.1"/>
</dbReference>
<dbReference type="EMBL" id="JAFKCZ010000004">
    <property type="protein sequence ID" value="MBN7795968.1"/>
    <property type="molecule type" value="Genomic_DNA"/>
</dbReference>
<keyword evidence="1" id="KW-1133">Transmembrane helix</keyword>
<evidence type="ECO:0000313" key="3">
    <source>
        <dbReference type="Proteomes" id="UP000664303"/>
    </source>
</evidence>
<evidence type="ECO:0000256" key="1">
    <source>
        <dbReference type="SAM" id="Phobius"/>
    </source>
</evidence>
<evidence type="ECO:0000313" key="2">
    <source>
        <dbReference type="EMBL" id="MBN7795968.1"/>
    </source>
</evidence>